<keyword evidence="10" id="KW-0169">Cobalamin biosynthesis</keyword>
<organism evidence="18 19">
    <name type="scientific">Candidatus Weimeria bifida</name>
    <dbReference type="NCBI Taxonomy" id="2599074"/>
    <lineage>
        <taxon>Bacteria</taxon>
        <taxon>Bacillati</taxon>
        <taxon>Bacillota</taxon>
        <taxon>Clostridia</taxon>
        <taxon>Lachnospirales</taxon>
        <taxon>Lachnospiraceae</taxon>
        <taxon>Candidatus Weimeria</taxon>
    </lineage>
</organism>
<dbReference type="SUPFAM" id="SSF52540">
    <property type="entry name" value="P-loop containing nucleoside triphosphate hydrolases"/>
    <property type="match status" value="1"/>
</dbReference>
<comment type="function">
    <text evidence="4">Catalyzes ATP-dependent phosphorylation of adenosylcobinamide and addition of GMP to adenosylcobinamide phosphate.</text>
</comment>
<dbReference type="GO" id="GO:0009236">
    <property type="term" value="P:cobalamin biosynthetic process"/>
    <property type="evidence" value="ECO:0007669"/>
    <property type="project" value="UniProtKB-UniPathway"/>
</dbReference>
<comment type="pathway">
    <text evidence="6">Cofactor biosynthesis; adenosylcobalamin biosynthesis; adenosylcobalamin from cob(II)yrinate a,c-diamide: step 5/7.</text>
</comment>
<keyword evidence="11" id="KW-0808">Transferase</keyword>
<dbReference type="UniPathway" id="UPA00148">
    <property type="reaction ID" value="UER00236"/>
</dbReference>
<comment type="similarity">
    <text evidence="7">Belongs to the CobU/CobP family.</text>
</comment>
<evidence type="ECO:0000256" key="17">
    <source>
        <dbReference type="ARBA" id="ARBA00030571"/>
    </source>
</evidence>
<dbReference type="GO" id="GO:0005524">
    <property type="term" value="F:ATP binding"/>
    <property type="evidence" value="ECO:0007669"/>
    <property type="project" value="UniProtKB-KW"/>
</dbReference>
<dbReference type="GO" id="GO:0043752">
    <property type="term" value="F:adenosylcobinamide kinase activity"/>
    <property type="evidence" value="ECO:0007669"/>
    <property type="project" value="UniProtKB-EC"/>
</dbReference>
<evidence type="ECO:0000313" key="19">
    <source>
        <dbReference type="Proteomes" id="UP000460257"/>
    </source>
</evidence>
<sequence length="169" mass="19015">MDEIRLIFGGSGSGKSDFAESLLSDSPEKIYLATMRRDKSAIRRIERHIRRRADKGFTTIESTGDFSKAGIPEGSDVLLEDLPNLLADAMFLSDGGVCHDAYEKVVSDIEFLMKRSKRLIIVSDDIFESGTDYDPLTEEYMRELGRIHTFLAERGKVTEIIAGIRVDYN</sequence>
<dbReference type="PANTHER" id="PTHR34848:SF1">
    <property type="entry name" value="BIFUNCTIONAL ADENOSYLCOBALAMIN BIOSYNTHESIS PROTEIN COBU"/>
    <property type="match status" value="1"/>
</dbReference>
<reference evidence="18" key="1">
    <citation type="journal article" date="2020" name="Appl. Environ. Microbiol.">
        <title>Medium-Chain Fatty Acid Synthesis by 'Candidatus Weimeria bifida' gen. nov., sp. nov., and 'Candidatus Pseudoramibacter fermentans' sp. nov.</title>
        <authorList>
            <person name="Scarborough M.J."/>
            <person name="Myers K.S."/>
            <person name="Donohue T.J."/>
            <person name="Noguera D.R."/>
        </authorList>
    </citation>
    <scope>NUCLEOTIDE SEQUENCE</scope>
    <source>
        <strain evidence="18">LCO1.1</strain>
    </source>
</reference>
<dbReference type="PANTHER" id="PTHR34848">
    <property type="match status" value="1"/>
</dbReference>
<dbReference type="GO" id="GO:0005525">
    <property type="term" value="F:GTP binding"/>
    <property type="evidence" value="ECO:0007669"/>
    <property type="project" value="UniProtKB-KW"/>
</dbReference>
<evidence type="ECO:0000256" key="12">
    <source>
        <dbReference type="ARBA" id="ARBA00022741"/>
    </source>
</evidence>
<evidence type="ECO:0000256" key="13">
    <source>
        <dbReference type="ARBA" id="ARBA00022777"/>
    </source>
</evidence>
<gene>
    <name evidence="18" type="ORF">FRC54_01100</name>
</gene>
<evidence type="ECO:0000256" key="16">
    <source>
        <dbReference type="ARBA" id="ARBA00029570"/>
    </source>
</evidence>
<name>A0A6N7IXZ7_9FIRM</name>
<dbReference type="EC" id="2.7.7.62" evidence="9"/>
<dbReference type="InterPro" id="IPR003203">
    <property type="entry name" value="CobU/CobP"/>
</dbReference>
<evidence type="ECO:0000256" key="10">
    <source>
        <dbReference type="ARBA" id="ARBA00022573"/>
    </source>
</evidence>
<evidence type="ECO:0000256" key="7">
    <source>
        <dbReference type="ARBA" id="ARBA00007490"/>
    </source>
</evidence>
<accession>A0A6N7IXZ7</accession>
<keyword evidence="13 18" id="KW-0418">Kinase</keyword>
<keyword evidence="18" id="KW-0548">Nucleotidyltransferase</keyword>
<evidence type="ECO:0000256" key="6">
    <source>
        <dbReference type="ARBA" id="ARBA00005159"/>
    </source>
</evidence>
<dbReference type="AlphaFoldDB" id="A0A6N7IXZ7"/>
<evidence type="ECO:0000256" key="1">
    <source>
        <dbReference type="ARBA" id="ARBA00000312"/>
    </source>
</evidence>
<dbReference type="InterPro" id="IPR027417">
    <property type="entry name" value="P-loop_NTPase"/>
</dbReference>
<evidence type="ECO:0000256" key="15">
    <source>
        <dbReference type="ARBA" id="ARBA00023134"/>
    </source>
</evidence>
<dbReference type="Pfam" id="PF02283">
    <property type="entry name" value="CobU"/>
    <property type="match status" value="1"/>
</dbReference>
<evidence type="ECO:0000256" key="9">
    <source>
        <dbReference type="ARBA" id="ARBA00012523"/>
    </source>
</evidence>
<evidence type="ECO:0000256" key="11">
    <source>
        <dbReference type="ARBA" id="ARBA00022679"/>
    </source>
</evidence>
<keyword evidence="19" id="KW-1185">Reference proteome</keyword>
<evidence type="ECO:0000256" key="8">
    <source>
        <dbReference type="ARBA" id="ARBA00012016"/>
    </source>
</evidence>
<evidence type="ECO:0000256" key="4">
    <source>
        <dbReference type="ARBA" id="ARBA00003889"/>
    </source>
</evidence>
<protein>
    <recommendedName>
        <fullName evidence="16">Adenosylcobinamide kinase</fullName>
        <ecNumber evidence="8">2.7.1.156</ecNumber>
        <ecNumber evidence="9">2.7.7.62</ecNumber>
    </recommendedName>
    <alternativeName>
        <fullName evidence="17">Adenosylcobinamide-phosphate guanylyltransferase</fullName>
    </alternativeName>
</protein>
<keyword evidence="15" id="KW-0342">GTP-binding</keyword>
<keyword evidence="14" id="KW-0067">ATP-binding</keyword>
<evidence type="ECO:0000313" key="18">
    <source>
        <dbReference type="EMBL" id="MQN00588.1"/>
    </source>
</evidence>
<dbReference type="Proteomes" id="UP000460257">
    <property type="component" value="Unassembled WGS sequence"/>
</dbReference>
<comment type="catalytic activity">
    <reaction evidence="2">
        <text>adenosylcob(III)inamide phosphate + GTP + H(+) = adenosylcob(III)inamide-GDP + diphosphate</text>
        <dbReference type="Rhea" id="RHEA:22712"/>
        <dbReference type="ChEBI" id="CHEBI:15378"/>
        <dbReference type="ChEBI" id="CHEBI:33019"/>
        <dbReference type="ChEBI" id="CHEBI:37565"/>
        <dbReference type="ChEBI" id="CHEBI:58502"/>
        <dbReference type="ChEBI" id="CHEBI:60487"/>
        <dbReference type="EC" id="2.7.7.62"/>
    </reaction>
</comment>
<dbReference type="Gene3D" id="3.40.50.300">
    <property type="entry name" value="P-loop containing nucleotide triphosphate hydrolases"/>
    <property type="match status" value="1"/>
</dbReference>
<dbReference type="GO" id="GO:0008820">
    <property type="term" value="F:cobinamide phosphate guanylyltransferase activity"/>
    <property type="evidence" value="ECO:0007669"/>
    <property type="project" value="UniProtKB-EC"/>
</dbReference>
<evidence type="ECO:0000256" key="2">
    <source>
        <dbReference type="ARBA" id="ARBA00000711"/>
    </source>
</evidence>
<dbReference type="EC" id="2.7.1.156" evidence="8"/>
<comment type="pathway">
    <text evidence="5">Cofactor biosynthesis; adenosylcobalamin biosynthesis; adenosylcobalamin from cob(II)yrinate a,c-diamide: step 6/7.</text>
</comment>
<comment type="catalytic activity">
    <reaction evidence="1">
        <text>adenosylcob(III)inamide + ATP = adenosylcob(III)inamide phosphate + ADP + H(+)</text>
        <dbReference type="Rhea" id="RHEA:15769"/>
        <dbReference type="ChEBI" id="CHEBI:2480"/>
        <dbReference type="ChEBI" id="CHEBI:15378"/>
        <dbReference type="ChEBI" id="CHEBI:30616"/>
        <dbReference type="ChEBI" id="CHEBI:58502"/>
        <dbReference type="ChEBI" id="CHEBI:456216"/>
        <dbReference type="EC" id="2.7.1.156"/>
    </reaction>
</comment>
<comment type="caution">
    <text evidence="18">The sequence shown here is derived from an EMBL/GenBank/DDBJ whole genome shotgun (WGS) entry which is preliminary data.</text>
</comment>
<evidence type="ECO:0000256" key="14">
    <source>
        <dbReference type="ARBA" id="ARBA00022840"/>
    </source>
</evidence>
<evidence type="ECO:0000256" key="3">
    <source>
        <dbReference type="ARBA" id="ARBA00001522"/>
    </source>
</evidence>
<keyword evidence="12" id="KW-0547">Nucleotide-binding</keyword>
<evidence type="ECO:0000256" key="5">
    <source>
        <dbReference type="ARBA" id="ARBA00004692"/>
    </source>
</evidence>
<comment type="catalytic activity">
    <reaction evidence="3">
        <text>adenosylcob(III)inamide + GTP = adenosylcob(III)inamide phosphate + GDP + H(+)</text>
        <dbReference type="Rhea" id="RHEA:15765"/>
        <dbReference type="ChEBI" id="CHEBI:2480"/>
        <dbReference type="ChEBI" id="CHEBI:15378"/>
        <dbReference type="ChEBI" id="CHEBI:37565"/>
        <dbReference type="ChEBI" id="CHEBI:58189"/>
        <dbReference type="ChEBI" id="CHEBI:58502"/>
        <dbReference type="EC" id="2.7.1.156"/>
    </reaction>
</comment>
<dbReference type="EMBL" id="VOGC01000002">
    <property type="protein sequence ID" value="MQN00588.1"/>
    <property type="molecule type" value="Genomic_DNA"/>
</dbReference>
<proteinExistence type="inferred from homology"/>